<dbReference type="SMART" id="SM00184">
    <property type="entry name" value="RING"/>
    <property type="match status" value="1"/>
</dbReference>
<dbReference type="GO" id="GO:0008270">
    <property type="term" value="F:zinc ion binding"/>
    <property type="evidence" value="ECO:0007669"/>
    <property type="project" value="UniProtKB-KW"/>
</dbReference>
<dbReference type="InterPro" id="IPR013083">
    <property type="entry name" value="Znf_RING/FYVE/PHD"/>
</dbReference>
<dbReference type="Gene3D" id="3.30.40.10">
    <property type="entry name" value="Zinc/RING finger domain, C3HC4 (zinc finger)"/>
    <property type="match status" value="1"/>
</dbReference>
<accession>A0AA89B304</accession>
<evidence type="ECO:0000256" key="14">
    <source>
        <dbReference type="PROSITE-ProRule" id="PRU00175"/>
    </source>
</evidence>
<comment type="pathway">
    <text evidence="3">Protein modification; protein ubiquitination.</text>
</comment>
<name>A0AA89B304_9ASTE</name>
<keyword evidence="9" id="KW-0833">Ubl conjugation pathway</keyword>
<dbReference type="Proteomes" id="UP001188597">
    <property type="component" value="Unassembled WGS sequence"/>
</dbReference>
<evidence type="ECO:0000256" key="1">
    <source>
        <dbReference type="ARBA" id="ARBA00000900"/>
    </source>
</evidence>
<keyword evidence="7" id="KW-0479">Metal-binding</keyword>
<evidence type="ECO:0000256" key="9">
    <source>
        <dbReference type="ARBA" id="ARBA00022786"/>
    </source>
</evidence>
<feature type="transmembrane region" description="Helical" evidence="15">
    <location>
        <begin position="29"/>
        <end position="51"/>
    </location>
</feature>
<keyword evidence="18" id="KW-1185">Reference proteome</keyword>
<evidence type="ECO:0000256" key="12">
    <source>
        <dbReference type="ARBA" id="ARBA00023136"/>
    </source>
</evidence>
<evidence type="ECO:0000256" key="4">
    <source>
        <dbReference type="ARBA" id="ARBA00012483"/>
    </source>
</evidence>
<evidence type="ECO:0000256" key="11">
    <source>
        <dbReference type="ARBA" id="ARBA00022989"/>
    </source>
</evidence>
<comment type="similarity">
    <text evidence="13">Belongs to the RING-type zinc finger family. ATL subfamily.</text>
</comment>
<evidence type="ECO:0000256" key="13">
    <source>
        <dbReference type="ARBA" id="ARBA00024209"/>
    </source>
</evidence>
<dbReference type="PANTHER" id="PTHR46913">
    <property type="entry name" value="RING-H2 FINGER PROTEIN ATL16"/>
    <property type="match status" value="1"/>
</dbReference>
<dbReference type="AlphaFoldDB" id="A0AA89B304"/>
<evidence type="ECO:0000313" key="18">
    <source>
        <dbReference type="Proteomes" id="UP001188597"/>
    </source>
</evidence>
<dbReference type="PROSITE" id="PS50089">
    <property type="entry name" value="ZF_RING_2"/>
    <property type="match status" value="1"/>
</dbReference>
<feature type="domain" description="RING-type" evidence="16">
    <location>
        <begin position="118"/>
        <end position="160"/>
    </location>
</feature>
<dbReference type="SUPFAM" id="SSF57850">
    <property type="entry name" value="RING/U-box"/>
    <property type="match status" value="1"/>
</dbReference>
<dbReference type="GO" id="GO:0061630">
    <property type="term" value="F:ubiquitin protein ligase activity"/>
    <property type="evidence" value="ECO:0007669"/>
    <property type="project" value="UniProtKB-EC"/>
</dbReference>
<keyword evidence="5" id="KW-0808">Transferase</keyword>
<evidence type="ECO:0000313" key="17">
    <source>
        <dbReference type="EMBL" id="KAK3020086.1"/>
    </source>
</evidence>
<dbReference type="EMBL" id="JAVXUP010000834">
    <property type="protein sequence ID" value="KAK3020086.1"/>
    <property type="molecule type" value="Genomic_DNA"/>
</dbReference>
<reference evidence="17" key="1">
    <citation type="submission" date="2022-12" db="EMBL/GenBank/DDBJ databases">
        <title>Draft genome assemblies for two species of Escallonia (Escalloniales).</title>
        <authorList>
            <person name="Chanderbali A."/>
            <person name="Dervinis C."/>
            <person name="Anghel I."/>
            <person name="Soltis D."/>
            <person name="Soltis P."/>
            <person name="Zapata F."/>
        </authorList>
    </citation>
    <scope>NUCLEOTIDE SEQUENCE</scope>
    <source>
        <strain evidence="17">UCBG64.0493</strain>
        <tissue evidence="17">Leaf</tissue>
    </source>
</reference>
<sequence length="168" mass="18643">MATEDFQYPTPTRYFGELDMGSISQRQGLCIVVVFFITIILLVTFLLFHVISSYGFFSPTQRNGRPTLGLIRPAATASVSLGLDAATIGSLPILMHKSLAVDSDKDDDSVVVMVERECSICLGLFEDDEMIKVLPECLHAYHSECVDKWLRTRPSCPLCRTSLIPPVI</sequence>
<keyword evidence="10" id="KW-0862">Zinc</keyword>
<evidence type="ECO:0000256" key="3">
    <source>
        <dbReference type="ARBA" id="ARBA00004906"/>
    </source>
</evidence>
<gene>
    <name evidence="17" type="ORF">RJ639_003710</name>
</gene>
<keyword evidence="6 15" id="KW-0812">Transmembrane</keyword>
<proteinExistence type="inferred from homology"/>
<evidence type="ECO:0000256" key="8">
    <source>
        <dbReference type="ARBA" id="ARBA00022771"/>
    </source>
</evidence>
<comment type="subcellular location">
    <subcellularLocation>
        <location evidence="2">Membrane</location>
        <topology evidence="2">Single-pass membrane protein</topology>
    </subcellularLocation>
</comment>
<dbReference type="EC" id="2.3.2.27" evidence="4"/>
<dbReference type="Pfam" id="PF13639">
    <property type="entry name" value="zf-RING_2"/>
    <property type="match status" value="1"/>
</dbReference>
<comment type="caution">
    <text evidence="17">The sequence shown here is derived from an EMBL/GenBank/DDBJ whole genome shotgun (WGS) entry which is preliminary data.</text>
</comment>
<dbReference type="InterPro" id="IPR001841">
    <property type="entry name" value="Znf_RING"/>
</dbReference>
<keyword evidence="8 14" id="KW-0863">Zinc-finger</keyword>
<dbReference type="GO" id="GO:0016567">
    <property type="term" value="P:protein ubiquitination"/>
    <property type="evidence" value="ECO:0007669"/>
    <property type="project" value="InterPro"/>
</dbReference>
<dbReference type="PANTHER" id="PTHR46913:SF1">
    <property type="entry name" value="RING-H2 FINGER PROTEIN ATL16"/>
    <property type="match status" value="1"/>
</dbReference>
<evidence type="ECO:0000256" key="5">
    <source>
        <dbReference type="ARBA" id="ARBA00022679"/>
    </source>
</evidence>
<protein>
    <recommendedName>
        <fullName evidence="4">RING-type E3 ubiquitin transferase</fullName>
        <ecNumber evidence="4">2.3.2.27</ecNumber>
    </recommendedName>
</protein>
<evidence type="ECO:0000256" key="10">
    <source>
        <dbReference type="ARBA" id="ARBA00022833"/>
    </source>
</evidence>
<evidence type="ECO:0000256" key="6">
    <source>
        <dbReference type="ARBA" id="ARBA00022692"/>
    </source>
</evidence>
<evidence type="ECO:0000259" key="16">
    <source>
        <dbReference type="PROSITE" id="PS50089"/>
    </source>
</evidence>
<evidence type="ECO:0000256" key="15">
    <source>
        <dbReference type="SAM" id="Phobius"/>
    </source>
</evidence>
<evidence type="ECO:0000256" key="7">
    <source>
        <dbReference type="ARBA" id="ARBA00022723"/>
    </source>
</evidence>
<dbReference type="GO" id="GO:0016020">
    <property type="term" value="C:membrane"/>
    <property type="evidence" value="ECO:0007669"/>
    <property type="project" value="UniProtKB-SubCell"/>
</dbReference>
<keyword evidence="12 15" id="KW-0472">Membrane</keyword>
<comment type="catalytic activity">
    <reaction evidence="1">
        <text>S-ubiquitinyl-[E2 ubiquitin-conjugating enzyme]-L-cysteine + [acceptor protein]-L-lysine = [E2 ubiquitin-conjugating enzyme]-L-cysteine + N(6)-ubiquitinyl-[acceptor protein]-L-lysine.</text>
        <dbReference type="EC" id="2.3.2.27"/>
    </reaction>
</comment>
<organism evidence="17 18">
    <name type="scientific">Escallonia herrerae</name>
    <dbReference type="NCBI Taxonomy" id="1293975"/>
    <lineage>
        <taxon>Eukaryota</taxon>
        <taxon>Viridiplantae</taxon>
        <taxon>Streptophyta</taxon>
        <taxon>Embryophyta</taxon>
        <taxon>Tracheophyta</taxon>
        <taxon>Spermatophyta</taxon>
        <taxon>Magnoliopsida</taxon>
        <taxon>eudicotyledons</taxon>
        <taxon>Gunneridae</taxon>
        <taxon>Pentapetalae</taxon>
        <taxon>asterids</taxon>
        <taxon>campanulids</taxon>
        <taxon>Escalloniales</taxon>
        <taxon>Escalloniaceae</taxon>
        <taxon>Escallonia</taxon>
    </lineage>
</organism>
<dbReference type="InterPro" id="IPR044600">
    <property type="entry name" value="ATL1/ATL16-like"/>
</dbReference>
<keyword evidence="11 15" id="KW-1133">Transmembrane helix</keyword>
<evidence type="ECO:0000256" key="2">
    <source>
        <dbReference type="ARBA" id="ARBA00004167"/>
    </source>
</evidence>